<comment type="catalytic activity">
    <reaction evidence="7">
        <text>L-glutamyl-tRNA(Gln) + L-glutamine + ATP + H2O = L-glutaminyl-tRNA(Gln) + L-glutamate + ADP + phosphate + H(+)</text>
        <dbReference type="Rhea" id="RHEA:17521"/>
        <dbReference type="Rhea" id="RHEA-COMP:9681"/>
        <dbReference type="Rhea" id="RHEA-COMP:9684"/>
        <dbReference type="ChEBI" id="CHEBI:15377"/>
        <dbReference type="ChEBI" id="CHEBI:15378"/>
        <dbReference type="ChEBI" id="CHEBI:29985"/>
        <dbReference type="ChEBI" id="CHEBI:30616"/>
        <dbReference type="ChEBI" id="CHEBI:43474"/>
        <dbReference type="ChEBI" id="CHEBI:58359"/>
        <dbReference type="ChEBI" id="CHEBI:78520"/>
        <dbReference type="ChEBI" id="CHEBI:78521"/>
        <dbReference type="ChEBI" id="CHEBI:456216"/>
        <dbReference type="EC" id="6.3.5.7"/>
    </reaction>
</comment>
<evidence type="ECO:0000256" key="6">
    <source>
        <dbReference type="ARBA" id="ARBA00022917"/>
    </source>
</evidence>
<dbReference type="HAMAP" id="MF_00120">
    <property type="entry name" value="GatA"/>
    <property type="match status" value="1"/>
</dbReference>
<feature type="active site" description="Charge relay system" evidence="7">
    <location>
        <position position="151"/>
    </location>
</feature>
<dbReference type="GO" id="GO:0050567">
    <property type="term" value="F:glutaminyl-tRNA synthase (glutamine-hydrolyzing) activity"/>
    <property type="evidence" value="ECO:0007669"/>
    <property type="project" value="UniProtKB-UniRule"/>
</dbReference>
<dbReference type="AlphaFoldDB" id="A0A1M5NJN9"/>
<feature type="domain" description="Amidase" evidence="8">
    <location>
        <begin position="24"/>
        <end position="466"/>
    </location>
</feature>
<dbReference type="EC" id="6.3.5.7" evidence="7"/>
<dbReference type="InterPro" id="IPR036928">
    <property type="entry name" value="AS_sf"/>
</dbReference>
<dbReference type="Proteomes" id="UP000184212">
    <property type="component" value="Unassembled WGS sequence"/>
</dbReference>
<dbReference type="InterPro" id="IPR004412">
    <property type="entry name" value="GatA"/>
</dbReference>
<dbReference type="STRING" id="947013.SAMN04488109_2383"/>
<keyword evidence="9" id="KW-0808">Transferase</keyword>
<dbReference type="RefSeq" id="WP_073135107.1">
    <property type="nucleotide sequence ID" value="NZ_FQWQ01000001.1"/>
</dbReference>
<keyword evidence="5 7" id="KW-0067">ATP-binding</keyword>
<sequence length="474" mass="51796">MKTKATFREIQNDLQHGKRSCQDIVRFHLNNIRDKKHLNAFLSVYEDEALARAAEIDKKIKLGTAGKLAGLVVGLKDVLAYKDHPLQASSRVLDGFISQFNGTAVQRLLDEDAIIIGRQNCDEFAMGSSNENSAFGPVLNDADNTRVPGGSSGGSAVAVQADMCQVSLGSDTGGSVRQPAAFCGLVGLKPTYSRISRFGLIAYGSSFDCIGIFGKSVEDVALVLEVIAGPDEADSTVSQLPVPSYSKALQGSDNKKYKVAYVREIDDSQGLQPEIKESILAKLDAIEADGHSVEVIDFPLQEFVLPTYYILATAEASSNLSRYDGVRYGYRSQQATDLSSLYKKSRSEGFGKEVQRRILLGTFVLSASYYDAYYTKAQKVRRLIRDKTKEILKHYDFIVMPITPTTAFKLGEHTDNPLEMYLADLFSVQANVVGVPAIAIPCGTDKQGLPIGLQVIADDFEESKLLHFSNTLLT</sequence>
<dbReference type="Gene3D" id="3.90.1300.10">
    <property type="entry name" value="Amidase signature (AS) domain"/>
    <property type="match status" value="1"/>
</dbReference>
<keyword evidence="4 7" id="KW-0547">Nucleotide-binding</keyword>
<dbReference type="GO" id="GO:0030956">
    <property type="term" value="C:glutamyl-tRNA(Gln) amidotransferase complex"/>
    <property type="evidence" value="ECO:0007669"/>
    <property type="project" value="InterPro"/>
</dbReference>
<evidence type="ECO:0000256" key="2">
    <source>
        <dbReference type="ARBA" id="ARBA00014428"/>
    </source>
</evidence>
<protein>
    <recommendedName>
        <fullName evidence="2 7">Glutamyl-tRNA(Gln) amidotransferase subunit A</fullName>
        <shortName evidence="7">Glu-ADT subunit A</shortName>
        <ecNumber evidence="7">6.3.5.7</ecNumber>
    </recommendedName>
</protein>
<dbReference type="NCBIfam" id="TIGR00132">
    <property type="entry name" value="gatA"/>
    <property type="match status" value="1"/>
</dbReference>
<feature type="active site" description="Acyl-ester intermediate" evidence="7">
    <location>
        <position position="175"/>
    </location>
</feature>
<keyword evidence="3 7" id="KW-0436">Ligase</keyword>
<feature type="active site" description="Charge relay system" evidence="7">
    <location>
        <position position="76"/>
    </location>
</feature>
<evidence type="ECO:0000256" key="4">
    <source>
        <dbReference type="ARBA" id="ARBA00022741"/>
    </source>
</evidence>
<dbReference type="GO" id="GO:0016740">
    <property type="term" value="F:transferase activity"/>
    <property type="evidence" value="ECO:0007669"/>
    <property type="project" value="UniProtKB-KW"/>
</dbReference>
<comment type="similarity">
    <text evidence="7">Belongs to the amidase family. GatA subfamily.</text>
</comment>
<organism evidence="9 10">
    <name type="scientific">Chryseolinea serpens</name>
    <dbReference type="NCBI Taxonomy" id="947013"/>
    <lineage>
        <taxon>Bacteria</taxon>
        <taxon>Pseudomonadati</taxon>
        <taxon>Bacteroidota</taxon>
        <taxon>Cytophagia</taxon>
        <taxon>Cytophagales</taxon>
        <taxon>Fulvivirgaceae</taxon>
        <taxon>Chryseolinea</taxon>
    </lineage>
</organism>
<evidence type="ECO:0000259" key="8">
    <source>
        <dbReference type="Pfam" id="PF01425"/>
    </source>
</evidence>
<keyword evidence="6 7" id="KW-0648">Protein biosynthesis</keyword>
<evidence type="ECO:0000313" key="10">
    <source>
        <dbReference type="Proteomes" id="UP000184212"/>
    </source>
</evidence>
<name>A0A1M5NJN9_9BACT</name>
<evidence type="ECO:0000256" key="3">
    <source>
        <dbReference type="ARBA" id="ARBA00022598"/>
    </source>
</evidence>
<dbReference type="PANTHER" id="PTHR11895:SF151">
    <property type="entry name" value="GLUTAMYL-TRNA(GLN) AMIDOTRANSFERASE SUBUNIT A"/>
    <property type="match status" value="1"/>
</dbReference>
<dbReference type="Pfam" id="PF01425">
    <property type="entry name" value="Amidase"/>
    <property type="match status" value="1"/>
</dbReference>
<dbReference type="OrthoDB" id="9811471at2"/>
<dbReference type="GO" id="GO:0006412">
    <property type="term" value="P:translation"/>
    <property type="evidence" value="ECO:0007669"/>
    <property type="project" value="UniProtKB-UniRule"/>
</dbReference>
<keyword evidence="10" id="KW-1185">Reference proteome</keyword>
<accession>A0A1M5NJN9</accession>
<dbReference type="InterPro" id="IPR000120">
    <property type="entry name" value="Amidase"/>
</dbReference>
<evidence type="ECO:0000256" key="7">
    <source>
        <dbReference type="HAMAP-Rule" id="MF_00120"/>
    </source>
</evidence>
<reference evidence="9 10" key="1">
    <citation type="submission" date="2016-11" db="EMBL/GenBank/DDBJ databases">
        <authorList>
            <person name="Jaros S."/>
            <person name="Januszkiewicz K."/>
            <person name="Wedrychowicz H."/>
        </authorList>
    </citation>
    <scope>NUCLEOTIDE SEQUENCE [LARGE SCALE GENOMIC DNA]</scope>
    <source>
        <strain evidence="9 10">DSM 24574</strain>
    </source>
</reference>
<gene>
    <name evidence="7" type="primary">gatA</name>
    <name evidence="9" type="ORF">SAMN04488109_2383</name>
</gene>
<proteinExistence type="inferred from homology"/>
<evidence type="ECO:0000256" key="5">
    <source>
        <dbReference type="ARBA" id="ARBA00022840"/>
    </source>
</evidence>
<dbReference type="PANTHER" id="PTHR11895">
    <property type="entry name" value="TRANSAMIDASE"/>
    <property type="match status" value="1"/>
</dbReference>
<dbReference type="SUPFAM" id="SSF75304">
    <property type="entry name" value="Amidase signature (AS) enzymes"/>
    <property type="match status" value="1"/>
</dbReference>
<evidence type="ECO:0000256" key="1">
    <source>
        <dbReference type="ARBA" id="ARBA00011123"/>
    </source>
</evidence>
<dbReference type="GO" id="GO:0005524">
    <property type="term" value="F:ATP binding"/>
    <property type="evidence" value="ECO:0007669"/>
    <property type="project" value="UniProtKB-KW"/>
</dbReference>
<evidence type="ECO:0000313" key="9">
    <source>
        <dbReference type="EMBL" id="SHG89814.1"/>
    </source>
</evidence>
<comment type="function">
    <text evidence="7">Allows the formation of correctly charged Gln-tRNA(Gln) through the transamidation of misacylated Glu-tRNA(Gln) in organisms which lack glutaminyl-tRNA synthetase. The reaction takes place in the presence of glutamine and ATP through an activated gamma-phospho-Glu-tRNA(Gln).</text>
</comment>
<comment type="subunit">
    <text evidence="1 7">Heterotrimer of A, B and C subunits.</text>
</comment>
<dbReference type="InterPro" id="IPR023631">
    <property type="entry name" value="Amidase_dom"/>
</dbReference>
<dbReference type="EMBL" id="FQWQ01000001">
    <property type="protein sequence ID" value="SHG89814.1"/>
    <property type="molecule type" value="Genomic_DNA"/>
</dbReference>